<dbReference type="KEGG" id="bpb:bpr_I0747"/>
<dbReference type="EMBL" id="CP001810">
    <property type="protein sequence ID" value="ADL33490.1"/>
    <property type="molecule type" value="Genomic_DNA"/>
</dbReference>
<feature type="transmembrane region" description="Helical" evidence="6">
    <location>
        <begin position="708"/>
        <end position="728"/>
    </location>
</feature>
<name>E0S115_BUTPB</name>
<evidence type="ECO:0000256" key="4">
    <source>
        <dbReference type="ARBA" id="ARBA00022989"/>
    </source>
</evidence>
<protein>
    <submittedName>
        <fullName evidence="8">ABC transporter permease protein</fullName>
    </submittedName>
</protein>
<evidence type="ECO:0000256" key="3">
    <source>
        <dbReference type="ARBA" id="ARBA00022692"/>
    </source>
</evidence>
<evidence type="ECO:0000256" key="5">
    <source>
        <dbReference type="ARBA" id="ARBA00023136"/>
    </source>
</evidence>
<dbReference type="STRING" id="515622.bpr_I0747"/>
<keyword evidence="5 6" id="KW-0472">Membrane</keyword>
<dbReference type="PANTHER" id="PTHR30287">
    <property type="entry name" value="MEMBRANE COMPONENT OF PREDICTED ABC SUPERFAMILY METABOLITE UPTAKE TRANSPORTER"/>
    <property type="match status" value="1"/>
</dbReference>
<dbReference type="eggNOG" id="COG0577">
    <property type="taxonomic scope" value="Bacteria"/>
</dbReference>
<dbReference type="AlphaFoldDB" id="E0S115"/>
<dbReference type="RefSeq" id="WP_013280146.1">
    <property type="nucleotide sequence ID" value="NC_014387.1"/>
</dbReference>
<evidence type="ECO:0000256" key="1">
    <source>
        <dbReference type="ARBA" id="ARBA00004651"/>
    </source>
</evidence>
<feature type="transmembrane region" description="Helical" evidence="6">
    <location>
        <begin position="345"/>
        <end position="364"/>
    </location>
</feature>
<dbReference type="PANTHER" id="PTHR30287:SF2">
    <property type="entry name" value="BLL1001 PROTEIN"/>
    <property type="match status" value="1"/>
</dbReference>
<keyword evidence="3 6" id="KW-0812">Transmembrane</keyword>
<dbReference type="GO" id="GO:0005886">
    <property type="term" value="C:plasma membrane"/>
    <property type="evidence" value="ECO:0007669"/>
    <property type="project" value="UniProtKB-SubCell"/>
</dbReference>
<comment type="subcellular location">
    <subcellularLocation>
        <location evidence="1">Cell membrane</location>
        <topology evidence="1">Multi-pass membrane protein</topology>
    </subcellularLocation>
</comment>
<gene>
    <name evidence="8" type="ordered locus">bpr_I0747</name>
</gene>
<keyword evidence="4 6" id="KW-1133">Transmembrane helix</keyword>
<feature type="domain" description="ABC3 transporter permease C-terminal" evidence="7">
    <location>
        <begin position="257"/>
        <end position="366"/>
    </location>
</feature>
<dbReference type="InterPro" id="IPR038766">
    <property type="entry name" value="Membrane_comp_ABC_pdt"/>
</dbReference>
<feature type="transmembrane region" description="Helical" evidence="6">
    <location>
        <begin position="250"/>
        <end position="275"/>
    </location>
</feature>
<dbReference type="InterPro" id="IPR003838">
    <property type="entry name" value="ABC3_permease_C"/>
</dbReference>
<feature type="domain" description="ABC3 transporter permease C-terminal" evidence="7">
    <location>
        <begin position="661"/>
        <end position="777"/>
    </location>
</feature>
<sequence length="790" mass="88116">MFFRILRNDLKRKKIMNTVLLLFVILSAMFAASSANNMVSVYGGIDYFAEKAGMSDYIVLTLNENGSCPADDAIKRAKSVTDTKKEDIIYLASKNLKKDGKKYVDFENTGLITSIEERQLNYFDANDEVIEEIPEGHIYLGGLLADESRTTIGDKVSIEIEGISKDFIIDGYIKDALFGSPYMGNPRVLMNGRDADEYMDKDEVRLFHTGSIYYIFTDDLKALKQELSDIQGALLSIDTSVLKMTFMLDMVTAGLLMVVSICLILISFAMLSFTIKFTQAEDFREIGVMKAVGLKAGAIRRLYLIKYLFLACIGAIIGYFLSIPFGDFLLKSVSKRLLLGNENHVLIGIVSAIAVVAIIVLFCYGCTGSIRKMSPIDAVRNGETGERFRKKAVITLSRSRLSSNLFLALNDILSKPRQYVSMLVTFTVCLLLITMLANTANTLMSDKLLFLMGTTDSDVFMASTERIMETMGSRDEDTLRNIIEDIEDKLKENKMPGKVHVELMYNIPVTFDNEKIQVMMQQCKDTQTTEYVYSSGMAPLYENEVAFTRQILDDLGAEIGDKVTMEINGEKREYLITATFSSFNQIGKVGRLHQDVPVREIDAVSAHAFQIDFDDDPTDEVIEERIEKLKDIFETQEIFDKAEYVDESTSSASTLNYAKNLVLVMAIIIACLVTVLMERSFISKETGEIALMKAIGFRNRAICAQHTLRFASLMVIASVISAIMTIPFTRLVCDRIFAIMGAMSGIEYKIVPAEVFILYPAILSIAVVAAAFITSLYAGTVRADALGNIE</sequence>
<evidence type="ECO:0000313" key="9">
    <source>
        <dbReference type="Proteomes" id="UP000001299"/>
    </source>
</evidence>
<evidence type="ECO:0000313" key="8">
    <source>
        <dbReference type="EMBL" id="ADL33490.1"/>
    </source>
</evidence>
<evidence type="ECO:0000259" key="7">
    <source>
        <dbReference type="Pfam" id="PF02687"/>
    </source>
</evidence>
<evidence type="ECO:0000256" key="2">
    <source>
        <dbReference type="ARBA" id="ARBA00022475"/>
    </source>
</evidence>
<dbReference type="HOGENOM" id="CLU_011038_0_0_9"/>
<dbReference type="Proteomes" id="UP000001299">
    <property type="component" value="Chromosome 1"/>
</dbReference>
<accession>E0S115</accession>
<evidence type="ECO:0000256" key="6">
    <source>
        <dbReference type="SAM" id="Phobius"/>
    </source>
</evidence>
<dbReference type="Pfam" id="PF02687">
    <property type="entry name" value="FtsX"/>
    <property type="match status" value="2"/>
</dbReference>
<organism evidence="8 9">
    <name type="scientific">Butyrivibrio proteoclasticus (strain ATCC 51982 / DSM 14932 / B316)</name>
    <name type="common">Clostridium proteoclasticum</name>
    <dbReference type="NCBI Taxonomy" id="515622"/>
    <lineage>
        <taxon>Bacteria</taxon>
        <taxon>Bacillati</taxon>
        <taxon>Bacillota</taxon>
        <taxon>Clostridia</taxon>
        <taxon>Lachnospirales</taxon>
        <taxon>Lachnospiraceae</taxon>
        <taxon>Butyrivibrio</taxon>
    </lineage>
</organism>
<reference evidence="8 9" key="1">
    <citation type="journal article" date="2010" name="PLoS ONE">
        <title>The glycobiome of the rumen bacterium Butyrivibrio proteoclasticus B316(T) highlights adaptation to a polysaccharide-rich environment.</title>
        <authorList>
            <person name="Kelly W.J."/>
            <person name="Leahy S.C."/>
            <person name="Altermann E."/>
            <person name="Yeoman C.J."/>
            <person name="Dunne J.C."/>
            <person name="Kong Z."/>
            <person name="Pacheco D.M."/>
            <person name="Li D."/>
            <person name="Noel S.J."/>
            <person name="Moon C.D."/>
            <person name="Cookson A.L."/>
            <person name="Attwood G.T."/>
        </authorList>
    </citation>
    <scope>NUCLEOTIDE SEQUENCE [LARGE SCALE GENOMIC DNA]</scope>
    <source>
        <strain evidence="9">ATCC 51982 / DSM 14932 / B316</strain>
    </source>
</reference>
<feature type="transmembrane region" description="Helical" evidence="6">
    <location>
        <begin position="304"/>
        <end position="325"/>
    </location>
</feature>
<keyword evidence="2" id="KW-1003">Cell membrane</keyword>
<feature type="transmembrane region" description="Helical" evidence="6">
    <location>
        <begin position="419"/>
        <end position="437"/>
    </location>
</feature>
<proteinExistence type="predicted"/>
<feature type="transmembrane region" description="Helical" evidence="6">
    <location>
        <begin position="657"/>
        <end position="677"/>
    </location>
</feature>
<feature type="transmembrane region" description="Helical" evidence="6">
    <location>
        <begin position="757"/>
        <end position="778"/>
    </location>
</feature>
<keyword evidence="9" id="KW-1185">Reference proteome</keyword>